<dbReference type="Proteomes" id="UP001500212">
    <property type="component" value="Unassembled WGS sequence"/>
</dbReference>
<dbReference type="RefSeq" id="WP_345355636.1">
    <property type="nucleotide sequence ID" value="NZ_BAABHJ010000008.1"/>
</dbReference>
<feature type="region of interest" description="Disordered" evidence="1">
    <location>
        <begin position="127"/>
        <end position="157"/>
    </location>
</feature>
<keyword evidence="3" id="KW-1185">Reference proteome</keyword>
<feature type="compositionally biased region" description="Low complexity" evidence="1">
    <location>
        <begin position="132"/>
        <end position="148"/>
    </location>
</feature>
<evidence type="ECO:0000256" key="1">
    <source>
        <dbReference type="SAM" id="MobiDB-lite"/>
    </source>
</evidence>
<dbReference type="EMBL" id="BAABHJ010000008">
    <property type="protein sequence ID" value="GAA4609519.1"/>
    <property type="molecule type" value="Genomic_DNA"/>
</dbReference>
<sequence>MGNPYYEQSWPTIEGYKEKEVVVNHDLVKKYIDALDQDRKDLIVGKDQGGKGYPDDLVNVAKQISARDVGAGGDGKKTSYPAGEVIWQSIQNVVTEFPKAYGEWVKAYKDVVDGLYDAAGFHKKAELDSKIPGTTGTQPTTPTTTNQPSATDGTDQT</sequence>
<reference evidence="3" key="1">
    <citation type="journal article" date="2019" name="Int. J. Syst. Evol. Microbiol.">
        <title>The Global Catalogue of Microorganisms (GCM) 10K type strain sequencing project: providing services to taxonomists for standard genome sequencing and annotation.</title>
        <authorList>
            <consortium name="The Broad Institute Genomics Platform"/>
            <consortium name="The Broad Institute Genome Sequencing Center for Infectious Disease"/>
            <person name="Wu L."/>
            <person name="Ma J."/>
        </authorList>
    </citation>
    <scope>NUCLEOTIDE SEQUENCE [LARGE SCALE GENOMIC DNA]</scope>
    <source>
        <strain evidence="3">JCM 17938</strain>
    </source>
</reference>
<evidence type="ECO:0000313" key="3">
    <source>
        <dbReference type="Proteomes" id="UP001500212"/>
    </source>
</evidence>
<name>A0ABP8TLK6_9ACTN</name>
<evidence type="ECO:0000313" key="2">
    <source>
        <dbReference type="EMBL" id="GAA4609519.1"/>
    </source>
</evidence>
<organism evidence="2 3">
    <name type="scientific">Actinoallomurus liliacearum</name>
    <dbReference type="NCBI Taxonomy" id="1080073"/>
    <lineage>
        <taxon>Bacteria</taxon>
        <taxon>Bacillati</taxon>
        <taxon>Actinomycetota</taxon>
        <taxon>Actinomycetes</taxon>
        <taxon>Streptosporangiales</taxon>
        <taxon>Thermomonosporaceae</taxon>
        <taxon>Actinoallomurus</taxon>
    </lineage>
</organism>
<gene>
    <name evidence="2" type="ORF">GCM10023195_38480</name>
</gene>
<comment type="caution">
    <text evidence="2">The sequence shown here is derived from an EMBL/GenBank/DDBJ whole genome shotgun (WGS) entry which is preliminary data.</text>
</comment>
<proteinExistence type="predicted"/>
<accession>A0ABP8TLK6</accession>
<protein>
    <submittedName>
        <fullName evidence="2">Uncharacterized protein</fullName>
    </submittedName>
</protein>